<accession>A0ABU6TPP5</accession>
<gene>
    <name evidence="1" type="ORF">PIB30_066377</name>
</gene>
<name>A0ABU6TPP5_9FABA</name>
<reference evidence="1 2" key="1">
    <citation type="journal article" date="2023" name="Plants (Basel)">
        <title>Bridging the Gap: Combining Genomics and Transcriptomics Approaches to Understand Stylosanthes scabra, an Orphan Legume from the Brazilian Caatinga.</title>
        <authorList>
            <person name="Ferreira-Neto J.R.C."/>
            <person name="da Silva M.D."/>
            <person name="Binneck E."/>
            <person name="de Melo N.F."/>
            <person name="da Silva R.H."/>
            <person name="de Melo A.L.T.M."/>
            <person name="Pandolfi V."/>
            <person name="Bustamante F.O."/>
            <person name="Brasileiro-Vidal A.C."/>
            <person name="Benko-Iseppon A.M."/>
        </authorList>
    </citation>
    <scope>NUCLEOTIDE SEQUENCE [LARGE SCALE GENOMIC DNA]</scope>
    <source>
        <tissue evidence="1">Leaves</tissue>
    </source>
</reference>
<comment type="caution">
    <text evidence="1">The sequence shown here is derived from an EMBL/GenBank/DDBJ whole genome shotgun (WGS) entry which is preliminary data.</text>
</comment>
<proteinExistence type="predicted"/>
<dbReference type="Proteomes" id="UP001341840">
    <property type="component" value="Unassembled WGS sequence"/>
</dbReference>
<keyword evidence="2" id="KW-1185">Reference proteome</keyword>
<dbReference type="EMBL" id="JASCZI010091297">
    <property type="protein sequence ID" value="MED6149833.1"/>
    <property type="molecule type" value="Genomic_DNA"/>
</dbReference>
<organism evidence="1 2">
    <name type="scientific">Stylosanthes scabra</name>
    <dbReference type="NCBI Taxonomy" id="79078"/>
    <lineage>
        <taxon>Eukaryota</taxon>
        <taxon>Viridiplantae</taxon>
        <taxon>Streptophyta</taxon>
        <taxon>Embryophyta</taxon>
        <taxon>Tracheophyta</taxon>
        <taxon>Spermatophyta</taxon>
        <taxon>Magnoliopsida</taxon>
        <taxon>eudicotyledons</taxon>
        <taxon>Gunneridae</taxon>
        <taxon>Pentapetalae</taxon>
        <taxon>rosids</taxon>
        <taxon>fabids</taxon>
        <taxon>Fabales</taxon>
        <taxon>Fabaceae</taxon>
        <taxon>Papilionoideae</taxon>
        <taxon>50 kb inversion clade</taxon>
        <taxon>dalbergioids sensu lato</taxon>
        <taxon>Dalbergieae</taxon>
        <taxon>Pterocarpus clade</taxon>
        <taxon>Stylosanthes</taxon>
    </lineage>
</organism>
<sequence length="165" mass="17889">MGRVNTKEKEHDLELEKTRLISLALDFGFDQPSATKCLHRLISLYGEDGRDFITVEHCGDDFIAALAESMEDTEEWDDLQGLESEACGALSQVLHKTGVSGGSGGGGDGEVFCVDALDDSPGRQKHKGKVVELVSSEEDEDEDVDFSFLMGREKCVTPGSAKSMV</sequence>
<protein>
    <submittedName>
        <fullName evidence="1">Uncharacterized protein</fullName>
    </submittedName>
</protein>
<evidence type="ECO:0000313" key="2">
    <source>
        <dbReference type="Proteomes" id="UP001341840"/>
    </source>
</evidence>
<evidence type="ECO:0000313" key="1">
    <source>
        <dbReference type="EMBL" id="MED6149833.1"/>
    </source>
</evidence>